<reference evidence="1 2" key="1">
    <citation type="submission" date="2018-11" db="EMBL/GenBank/DDBJ databases">
        <authorList>
            <consortium name="Pathogen Informatics"/>
        </authorList>
    </citation>
    <scope>NUCLEOTIDE SEQUENCE [LARGE SCALE GENOMIC DNA]</scope>
</reference>
<protein>
    <recommendedName>
        <fullName evidence="3">CLASP N-terminal domain-containing protein</fullName>
    </recommendedName>
</protein>
<organism evidence="1 2">
    <name type="scientific">Dibothriocephalus latus</name>
    <name type="common">Fish tapeworm</name>
    <name type="synonym">Diphyllobothrium latum</name>
    <dbReference type="NCBI Taxonomy" id="60516"/>
    <lineage>
        <taxon>Eukaryota</taxon>
        <taxon>Metazoa</taxon>
        <taxon>Spiralia</taxon>
        <taxon>Lophotrochozoa</taxon>
        <taxon>Platyhelminthes</taxon>
        <taxon>Cestoda</taxon>
        <taxon>Eucestoda</taxon>
        <taxon>Diphyllobothriidea</taxon>
        <taxon>Diphyllobothriidae</taxon>
        <taxon>Dibothriocephalus</taxon>
    </lineage>
</organism>
<evidence type="ECO:0000313" key="1">
    <source>
        <dbReference type="EMBL" id="VDN27131.1"/>
    </source>
</evidence>
<sequence>MLLTYRQRNSINIALDKLTEEMLNLLVSKAWKERQEGLNQIQEVLTGAQFIEGGPKLQDPLTAVAKVCTDVNKILGKNALAIVEKFAKALSKSDAKKLVK</sequence>
<dbReference type="InterPro" id="IPR011989">
    <property type="entry name" value="ARM-like"/>
</dbReference>
<gene>
    <name evidence="1" type="ORF">DILT_LOCUS14946</name>
</gene>
<dbReference type="AlphaFoldDB" id="A0A3P7N799"/>
<name>A0A3P7N799_DIBLA</name>
<dbReference type="Proteomes" id="UP000281553">
    <property type="component" value="Unassembled WGS sequence"/>
</dbReference>
<accession>A0A3P7N799</accession>
<evidence type="ECO:0008006" key="3">
    <source>
        <dbReference type="Google" id="ProtNLM"/>
    </source>
</evidence>
<dbReference type="Gene3D" id="1.25.10.10">
    <property type="entry name" value="Leucine-rich Repeat Variant"/>
    <property type="match status" value="1"/>
</dbReference>
<dbReference type="OrthoDB" id="205662at2759"/>
<keyword evidence="2" id="KW-1185">Reference proteome</keyword>
<evidence type="ECO:0000313" key="2">
    <source>
        <dbReference type="Proteomes" id="UP000281553"/>
    </source>
</evidence>
<dbReference type="EMBL" id="UYRU01076611">
    <property type="protein sequence ID" value="VDN27131.1"/>
    <property type="molecule type" value="Genomic_DNA"/>
</dbReference>
<proteinExistence type="predicted"/>